<evidence type="ECO:0000256" key="1">
    <source>
        <dbReference type="SAM" id="Phobius"/>
    </source>
</evidence>
<dbReference type="Proteomes" id="UP000776164">
    <property type="component" value="Unassembled WGS sequence"/>
</dbReference>
<feature type="domain" description="GGDEF" evidence="2">
    <location>
        <begin position="253"/>
        <end position="385"/>
    </location>
</feature>
<evidence type="ECO:0000259" key="2">
    <source>
        <dbReference type="PROSITE" id="PS50887"/>
    </source>
</evidence>
<dbReference type="Pfam" id="PF00990">
    <property type="entry name" value="GGDEF"/>
    <property type="match status" value="1"/>
</dbReference>
<dbReference type="PANTHER" id="PTHR33121:SF70">
    <property type="entry name" value="SIGNALING PROTEIN YKOW"/>
    <property type="match status" value="1"/>
</dbReference>
<dbReference type="InterPro" id="IPR050706">
    <property type="entry name" value="Cyclic-di-GMP_PDE-like"/>
</dbReference>
<feature type="transmembrane region" description="Helical" evidence="1">
    <location>
        <begin position="62"/>
        <end position="82"/>
    </location>
</feature>
<dbReference type="InterPro" id="IPR029787">
    <property type="entry name" value="Nucleotide_cyclase"/>
</dbReference>
<keyword evidence="1" id="KW-0812">Transmembrane</keyword>
<accession>A0ABS2L9L8</accession>
<keyword evidence="1" id="KW-0472">Membrane</keyword>
<feature type="transmembrane region" description="Helical" evidence="1">
    <location>
        <begin position="152"/>
        <end position="173"/>
    </location>
</feature>
<dbReference type="PROSITE" id="PS50887">
    <property type="entry name" value="GGDEF"/>
    <property type="match status" value="1"/>
</dbReference>
<dbReference type="SUPFAM" id="SSF55073">
    <property type="entry name" value="Nucleotide cyclase"/>
    <property type="match status" value="1"/>
</dbReference>
<gene>
    <name evidence="3" type="ORF">JOE66_003069</name>
</gene>
<dbReference type="InterPro" id="IPR043128">
    <property type="entry name" value="Rev_trsase/Diguanyl_cyclase"/>
</dbReference>
<dbReference type="CDD" id="cd01949">
    <property type="entry name" value="GGDEF"/>
    <property type="match status" value="1"/>
</dbReference>
<dbReference type="PANTHER" id="PTHR33121">
    <property type="entry name" value="CYCLIC DI-GMP PHOSPHODIESTERASE PDEF"/>
    <property type="match status" value="1"/>
</dbReference>
<feature type="transmembrane region" description="Helical" evidence="1">
    <location>
        <begin position="118"/>
        <end position="140"/>
    </location>
</feature>
<organism evidence="3 4">
    <name type="scientific">Subtercola frigoramans</name>
    <dbReference type="NCBI Taxonomy" id="120298"/>
    <lineage>
        <taxon>Bacteria</taxon>
        <taxon>Bacillati</taxon>
        <taxon>Actinomycetota</taxon>
        <taxon>Actinomycetes</taxon>
        <taxon>Micrococcales</taxon>
        <taxon>Microbacteriaceae</taxon>
        <taxon>Subtercola</taxon>
    </lineage>
</organism>
<proteinExistence type="predicted"/>
<feature type="transmembrane region" description="Helical" evidence="1">
    <location>
        <begin position="94"/>
        <end position="112"/>
    </location>
</feature>
<reference evidence="3 4" key="1">
    <citation type="submission" date="2021-01" db="EMBL/GenBank/DDBJ databases">
        <title>Sequencing the genomes of 1000 actinobacteria strains.</title>
        <authorList>
            <person name="Klenk H.-P."/>
        </authorList>
    </citation>
    <scope>NUCLEOTIDE SEQUENCE [LARGE SCALE GENOMIC DNA]</scope>
    <source>
        <strain evidence="3 4">DSM 13057</strain>
    </source>
</reference>
<evidence type="ECO:0000313" key="3">
    <source>
        <dbReference type="EMBL" id="MBM7473435.1"/>
    </source>
</evidence>
<dbReference type="SMART" id="SM00267">
    <property type="entry name" value="GGDEF"/>
    <property type="match status" value="1"/>
</dbReference>
<evidence type="ECO:0000313" key="4">
    <source>
        <dbReference type="Proteomes" id="UP000776164"/>
    </source>
</evidence>
<keyword evidence="4" id="KW-1185">Reference proteome</keyword>
<comment type="caution">
    <text evidence="3">The sequence shown here is derived from an EMBL/GenBank/DDBJ whole genome shotgun (WGS) entry which is preliminary data.</text>
</comment>
<dbReference type="NCBIfam" id="TIGR00254">
    <property type="entry name" value="GGDEF"/>
    <property type="match status" value="1"/>
</dbReference>
<sequence>MILDLQTLLIVNGVVVVLCGFSFVVNTAMRRNDAAGRLWSVSFIGGMLAVICYAIWGGGLQSSWILVIGNTAYTLVTGMIWAGCRVYNGRKPSVVLVGAGALIVAVTSVVTADSQGAWQGALALFPAVSLFSGLAAVESLRGRLLRNVNARILAAALWVVGFYYALRTIAFAIGGYRGEFFTTYLGPQQTTLLLTAFVILGTISLSILQVERAGTQALGDVTVGALSVVGLLSAASFAQQWQDWLERASFHGDRLEMVAVDIDSLPEMNTALGRNFGDGAITSVAHIVREHAPTSSLIGHPGAGRFVIVMVVSNDREAQKIASRVRDALVDKPIDETQGLRATASFGVVDTDVFGYDMLTLRDALDEATLSARSSGGNHIVVGRLPSIAA</sequence>
<keyword evidence="1" id="KW-1133">Transmembrane helix</keyword>
<feature type="transmembrane region" description="Helical" evidence="1">
    <location>
        <begin position="38"/>
        <end position="56"/>
    </location>
</feature>
<dbReference type="EMBL" id="JAFBBU010000001">
    <property type="protein sequence ID" value="MBM7473435.1"/>
    <property type="molecule type" value="Genomic_DNA"/>
</dbReference>
<feature type="transmembrane region" description="Helical" evidence="1">
    <location>
        <begin position="193"/>
        <end position="210"/>
    </location>
</feature>
<name>A0ABS2L9L8_9MICO</name>
<protein>
    <submittedName>
        <fullName evidence="3">Diguanylate cyclase (GGDEF)-like protein</fullName>
    </submittedName>
</protein>
<dbReference type="RefSeq" id="WP_205110918.1">
    <property type="nucleotide sequence ID" value="NZ_BAAAHT010000001.1"/>
</dbReference>
<dbReference type="Gene3D" id="3.30.70.270">
    <property type="match status" value="1"/>
</dbReference>
<feature type="transmembrane region" description="Helical" evidence="1">
    <location>
        <begin position="6"/>
        <end position="26"/>
    </location>
</feature>
<dbReference type="InterPro" id="IPR000160">
    <property type="entry name" value="GGDEF_dom"/>
</dbReference>